<dbReference type="UniPathway" id="UPA00139">
    <property type="reaction ID" value="UER00340"/>
</dbReference>
<keyword evidence="9" id="KW-0413">Isomerase</keyword>
<organism evidence="13 14">
    <name type="scientific">Bos mutus grunniens</name>
    <name type="common">Wild yak</name>
    <name type="synonym">Bos grunniens</name>
    <dbReference type="NCBI Taxonomy" id="30521"/>
    <lineage>
        <taxon>Eukaryota</taxon>
        <taxon>Metazoa</taxon>
        <taxon>Chordata</taxon>
        <taxon>Craniata</taxon>
        <taxon>Vertebrata</taxon>
        <taxon>Euteleostomi</taxon>
        <taxon>Mammalia</taxon>
        <taxon>Eutheria</taxon>
        <taxon>Laurasiatheria</taxon>
        <taxon>Artiodactyla</taxon>
        <taxon>Ruminantia</taxon>
        <taxon>Pecora</taxon>
        <taxon>Bovidae</taxon>
        <taxon>Bovinae</taxon>
        <taxon>Bos</taxon>
    </lineage>
</organism>
<comment type="similarity">
    <text evidence="4">Belongs to the GST superfamily. Zeta family.</text>
</comment>
<name>A0A8C0AAP8_BOSMU</name>
<dbReference type="GO" id="GO:0006572">
    <property type="term" value="P:L-tyrosine catabolic process"/>
    <property type="evidence" value="ECO:0007669"/>
    <property type="project" value="UniProtKB-KW"/>
</dbReference>
<feature type="compositionally biased region" description="Pro residues" evidence="10">
    <location>
        <begin position="171"/>
        <end position="181"/>
    </location>
</feature>
<dbReference type="SFLD" id="SFLDS00019">
    <property type="entry name" value="Glutathione_Transferase_(cytos"/>
    <property type="match status" value="1"/>
</dbReference>
<dbReference type="Gene3D" id="1.20.1050.10">
    <property type="match status" value="1"/>
</dbReference>
<dbReference type="InterPro" id="IPR036249">
    <property type="entry name" value="Thioredoxin-like_sf"/>
</dbReference>
<dbReference type="PROSITE" id="PS50404">
    <property type="entry name" value="GST_NTER"/>
    <property type="match status" value="1"/>
</dbReference>
<dbReference type="InterPro" id="IPR005955">
    <property type="entry name" value="GST_Zeta"/>
</dbReference>
<evidence type="ECO:0000313" key="14">
    <source>
        <dbReference type="Proteomes" id="UP000694520"/>
    </source>
</evidence>
<dbReference type="FunFam" id="3.40.30.10:FF:000041">
    <property type="entry name" value="Maleylacetoacetate isomerase isoform 1"/>
    <property type="match status" value="1"/>
</dbReference>
<dbReference type="SUPFAM" id="SSF52833">
    <property type="entry name" value="Thioredoxin-like"/>
    <property type="match status" value="1"/>
</dbReference>
<reference evidence="13" key="2">
    <citation type="submission" date="2025-08" db="UniProtKB">
        <authorList>
            <consortium name="Ensembl"/>
        </authorList>
    </citation>
    <scope>IDENTIFICATION</scope>
</reference>
<evidence type="ECO:0000256" key="7">
    <source>
        <dbReference type="ARBA" id="ARBA00022878"/>
    </source>
</evidence>
<keyword evidence="14" id="KW-1185">Reference proteome</keyword>
<evidence type="ECO:0000256" key="2">
    <source>
        <dbReference type="ARBA" id="ARBA00001955"/>
    </source>
</evidence>
<dbReference type="InterPro" id="IPR004045">
    <property type="entry name" value="Glutathione_S-Trfase_N"/>
</dbReference>
<dbReference type="AlphaFoldDB" id="A0A8C0AAP8"/>
<dbReference type="InterPro" id="IPR010987">
    <property type="entry name" value="Glutathione-S-Trfase_C-like"/>
</dbReference>
<gene>
    <name evidence="13" type="primary">GSTZ1</name>
</gene>
<comment type="cofactor">
    <cofactor evidence="2">
        <name>glutathione</name>
        <dbReference type="ChEBI" id="CHEBI:57925"/>
    </cofactor>
</comment>
<dbReference type="InterPro" id="IPR034333">
    <property type="entry name" value="GST_Zeta_N"/>
</dbReference>
<evidence type="ECO:0000256" key="9">
    <source>
        <dbReference type="ARBA" id="ARBA00023235"/>
    </source>
</evidence>
<protein>
    <recommendedName>
        <fullName evidence="5">maleylacetoacetate isomerase</fullName>
        <ecNumber evidence="5">5.2.1.2</ecNumber>
    </recommendedName>
</protein>
<comment type="pathway">
    <text evidence="3">Amino-acid degradation; L-phenylalanine degradation; acetoacetate and fumarate from L-phenylalanine: step 5/6.</text>
</comment>
<dbReference type="PANTHER" id="PTHR42673">
    <property type="entry name" value="MALEYLACETOACETATE ISOMERASE"/>
    <property type="match status" value="1"/>
</dbReference>
<evidence type="ECO:0000256" key="1">
    <source>
        <dbReference type="ARBA" id="ARBA00001622"/>
    </source>
</evidence>
<evidence type="ECO:0000256" key="4">
    <source>
        <dbReference type="ARBA" id="ARBA00010007"/>
    </source>
</evidence>
<dbReference type="PROSITE" id="PS50405">
    <property type="entry name" value="GST_CTER"/>
    <property type="match status" value="1"/>
</dbReference>
<dbReference type="PROSITE" id="PS51354">
    <property type="entry name" value="GLUTAREDOXIN_2"/>
    <property type="match status" value="1"/>
</dbReference>
<feature type="domain" description="GST N-terminal" evidence="11">
    <location>
        <begin position="5"/>
        <end position="88"/>
    </location>
</feature>
<sequence>MAESSKPILYSYFRSSCSWRVRIALALKNIDYETVAINLTKDGGQQFSEEFQALNPMKQVPALKIDGITIGQSLAIIEYLEETRPTPRLLPRDPKKRAQVRMVSDLIASGIQPLQNLSVLKQVGQENQLTWAQQAITSGFNALEQILQSTAGRYCVGDEVSPSPGRLRLPLSPPETQPPPSSLGQVRSPELPKEVAAVGVGEGTLCVKQKLACGALLWSPWSAASRGSEFLIPRGIQVKDLVSKMQRWSSCHMRD</sequence>
<accession>A0A8C0AAP8</accession>
<evidence type="ECO:0000256" key="3">
    <source>
        <dbReference type="ARBA" id="ARBA00004671"/>
    </source>
</evidence>
<dbReference type="InterPro" id="IPR040079">
    <property type="entry name" value="Glutathione_S-Trfase"/>
</dbReference>
<keyword evidence="7" id="KW-0828">Tyrosine catabolism</keyword>
<evidence type="ECO:0000259" key="12">
    <source>
        <dbReference type="PROSITE" id="PS50405"/>
    </source>
</evidence>
<feature type="region of interest" description="Disordered" evidence="10">
    <location>
        <begin position="165"/>
        <end position="189"/>
    </location>
</feature>
<dbReference type="Ensembl" id="ENSBGRT00000023092.1">
    <property type="protein sequence ID" value="ENSBGRP00000019950.1"/>
    <property type="gene ID" value="ENSBGRG00000012412.1"/>
</dbReference>
<dbReference type="SFLD" id="SFLDG00358">
    <property type="entry name" value="Main_(cytGST)"/>
    <property type="match status" value="1"/>
</dbReference>
<feature type="domain" description="GST C-terminal" evidence="12">
    <location>
        <begin position="93"/>
        <end position="161"/>
    </location>
</feature>
<evidence type="ECO:0000259" key="11">
    <source>
        <dbReference type="PROSITE" id="PS50404"/>
    </source>
</evidence>
<evidence type="ECO:0000313" key="13">
    <source>
        <dbReference type="Ensembl" id="ENSBGRP00000019950.1"/>
    </source>
</evidence>
<dbReference type="GO" id="GO:0016034">
    <property type="term" value="F:maleylacetoacetate isomerase activity"/>
    <property type="evidence" value="ECO:0007669"/>
    <property type="project" value="UniProtKB-EC"/>
</dbReference>
<dbReference type="EC" id="5.2.1.2" evidence="5"/>
<dbReference type="NCBIfam" id="TIGR01262">
    <property type="entry name" value="maiA"/>
    <property type="match status" value="1"/>
</dbReference>
<dbReference type="Gene3D" id="3.40.30.10">
    <property type="entry name" value="Glutaredoxin"/>
    <property type="match status" value="1"/>
</dbReference>
<dbReference type="CDD" id="cd03042">
    <property type="entry name" value="GST_N_Zeta"/>
    <property type="match status" value="1"/>
</dbReference>
<dbReference type="SUPFAM" id="SSF47616">
    <property type="entry name" value="GST C-terminal domain-like"/>
    <property type="match status" value="1"/>
</dbReference>
<comment type="catalytic activity">
    <reaction evidence="1">
        <text>4-maleylacetoacetate = 4-fumarylacetoacetate</text>
        <dbReference type="Rhea" id="RHEA:14817"/>
        <dbReference type="ChEBI" id="CHEBI:17105"/>
        <dbReference type="ChEBI" id="CHEBI:18034"/>
        <dbReference type="EC" id="5.2.1.2"/>
    </reaction>
</comment>
<dbReference type="GO" id="GO:0006749">
    <property type="term" value="P:glutathione metabolic process"/>
    <property type="evidence" value="ECO:0007669"/>
    <property type="project" value="TreeGrafter"/>
</dbReference>
<dbReference type="PANTHER" id="PTHR42673:SF4">
    <property type="entry name" value="MALEYLACETOACETATE ISOMERASE"/>
    <property type="match status" value="1"/>
</dbReference>
<reference evidence="13" key="3">
    <citation type="submission" date="2025-09" db="UniProtKB">
        <authorList>
            <consortium name="Ensembl"/>
        </authorList>
    </citation>
    <scope>IDENTIFICATION</scope>
</reference>
<dbReference type="GO" id="GO:0005739">
    <property type="term" value="C:mitochondrion"/>
    <property type="evidence" value="ECO:0007669"/>
    <property type="project" value="Ensembl"/>
</dbReference>
<evidence type="ECO:0000256" key="5">
    <source>
        <dbReference type="ARBA" id="ARBA00013199"/>
    </source>
</evidence>
<evidence type="ECO:0000256" key="6">
    <source>
        <dbReference type="ARBA" id="ARBA00022679"/>
    </source>
</evidence>
<dbReference type="GO" id="GO:0006559">
    <property type="term" value="P:L-phenylalanine catabolic process"/>
    <property type="evidence" value="ECO:0007669"/>
    <property type="project" value="UniProtKB-UniPathway"/>
</dbReference>
<dbReference type="InterPro" id="IPR036282">
    <property type="entry name" value="Glutathione-S-Trfase_C_sf"/>
</dbReference>
<dbReference type="GO" id="GO:0004364">
    <property type="term" value="F:glutathione transferase activity"/>
    <property type="evidence" value="ECO:0007669"/>
    <property type="project" value="TreeGrafter"/>
</dbReference>
<evidence type="ECO:0000256" key="8">
    <source>
        <dbReference type="ARBA" id="ARBA00023232"/>
    </source>
</evidence>
<reference evidence="13" key="1">
    <citation type="submission" date="2019-05" db="EMBL/GenBank/DDBJ databases">
        <authorList>
            <person name="Zhang S."/>
            <person name="Liu J."/>
        </authorList>
    </citation>
    <scope>NUCLEOTIDE SEQUENCE [LARGE SCALE GENOMIC DNA]</scope>
</reference>
<dbReference type="GeneTree" id="ENSGT00390000006580"/>
<dbReference type="Pfam" id="PF13409">
    <property type="entry name" value="GST_N_2"/>
    <property type="match status" value="1"/>
</dbReference>
<proteinExistence type="inferred from homology"/>
<evidence type="ECO:0000256" key="10">
    <source>
        <dbReference type="SAM" id="MobiDB-lite"/>
    </source>
</evidence>
<keyword evidence="6" id="KW-0808">Transferase</keyword>
<dbReference type="Proteomes" id="UP000694520">
    <property type="component" value="Chromosome 11"/>
</dbReference>
<keyword evidence="8" id="KW-0585">Phenylalanine catabolism</keyword>